<evidence type="ECO:0000256" key="3">
    <source>
        <dbReference type="ARBA" id="ARBA00023159"/>
    </source>
</evidence>
<evidence type="ECO:0000256" key="4">
    <source>
        <dbReference type="ARBA" id="ARBA00023163"/>
    </source>
</evidence>
<dbReference type="SUPFAM" id="SSF51215">
    <property type="entry name" value="Regulatory protein AraC"/>
    <property type="match status" value="1"/>
</dbReference>
<dbReference type="EMBL" id="JASKHM010000010">
    <property type="protein sequence ID" value="MEQ4484317.1"/>
    <property type="molecule type" value="Genomic_DNA"/>
</dbReference>
<dbReference type="InterPro" id="IPR014710">
    <property type="entry name" value="RmlC-like_jellyroll"/>
</dbReference>
<organism evidence="6 7">
    <name type="scientific">Cohnella silvisoli</name>
    <dbReference type="NCBI Taxonomy" id="2873699"/>
    <lineage>
        <taxon>Bacteria</taxon>
        <taxon>Bacillati</taxon>
        <taxon>Bacillota</taxon>
        <taxon>Bacilli</taxon>
        <taxon>Bacillales</taxon>
        <taxon>Paenibacillaceae</taxon>
        <taxon>Cohnella</taxon>
    </lineage>
</organism>
<protein>
    <submittedName>
        <fullName evidence="6">AraC family transcriptional regulator</fullName>
    </submittedName>
</protein>
<dbReference type="InterPro" id="IPR018062">
    <property type="entry name" value="HTH_AraC-typ_CS"/>
</dbReference>
<dbReference type="InterPro" id="IPR050204">
    <property type="entry name" value="AraC_XylS_family_regulators"/>
</dbReference>
<dbReference type="PANTHER" id="PTHR46796">
    <property type="entry name" value="HTH-TYPE TRANSCRIPTIONAL ACTIVATOR RHAS-RELATED"/>
    <property type="match status" value="1"/>
</dbReference>
<evidence type="ECO:0000259" key="5">
    <source>
        <dbReference type="PROSITE" id="PS01124"/>
    </source>
</evidence>
<dbReference type="Gene3D" id="2.60.120.10">
    <property type="entry name" value="Jelly Rolls"/>
    <property type="match status" value="1"/>
</dbReference>
<feature type="domain" description="HTH araC/xylS-type" evidence="5">
    <location>
        <begin position="179"/>
        <end position="277"/>
    </location>
</feature>
<dbReference type="InterPro" id="IPR037923">
    <property type="entry name" value="HTH-like"/>
</dbReference>
<dbReference type="InterPro" id="IPR009057">
    <property type="entry name" value="Homeodomain-like_sf"/>
</dbReference>
<dbReference type="Pfam" id="PF02311">
    <property type="entry name" value="AraC_binding"/>
    <property type="match status" value="1"/>
</dbReference>
<keyword evidence="1" id="KW-0805">Transcription regulation</keyword>
<dbReference type="SUPFAM" id="SSF46689">
    <property type="entry name" value="Homeodomain-like"/>
    <property type="match status" value="2"/>
</dbReference>
<evidence type="ECO:0000313" key="6">
    <source>
        <dbReference type="EMBL" id="MEQ4484317.1"/>
    </source>
</evidence>
<reference evidence="6 7" key="1">
    <citation type="journal article" date="2023" name="Genome Announc.">
        <title>Pan-Genome Analyses of the Genus Cohnella and Proposal of the Novel Species Cohnella silvisoli sp. nov., Isolated from Forest Soil.</title>
        <authorList>
            <person name="Wang C."/>
            <person name="Mao L."/>
            <person name="Bao G."/>
            <person name="Zhu H."/>
        </authorList>
    </citation>
    <scope>NUCLEOTIDE SEQUENCE [LARGE SCALE GENOMIC DNA]</scope>
    <source>
        <strain evidence="6 7">NL03-T5-1</strain>
    </source>
</reference>
<dbReference type="Gene3D" id="1.10.10.60">
    <property type="entry name" value="Homeodomain-like"/>
    <property type="match status" value="1"/>
</dbReference>
<gene>
    <name evidence="6" type="ORF">QJS35_18115</name>
</gene>
<keyword evidence="4" id="KW-0804">Transcription</keyword>
<dbReference type="PROSITE" id="PS01124">
    <property type="entry name" value="HTH_ARAC_FAMILY_2"/>
    <property type="match status" value="1"/>
</dbReference>
<keyword evidence="7" id="KW-1185">Reference proteome</keyword>
<dbReference type="RefSeq" id="WP_232186696.1">
    <property type="nucleotide sequence ID" value="NZ_JAIOAP010000009.1"/>
</dbReference>
<dbReference type="InterPro" id="IPR003313">
    <property type="entry name" value="AraC-bd"/>
</dbReference>
<dbReference type="Proteomes" id="UP001493487">
    <property type="component" value="Unassembled WGS sequence"/>
</dbReference>
<dbReference type="Pfam" id="PF12833">
    <property type="entry name" value="HTH_18"/>
    <property type="match status" value="1"/>
</dbReference>
<evidence type="ECO:0000256" key="1">
    <source>
        <dbReference type="ARBA" id="ARBA00023015"/>
    </source>
</evidence>
<keyword evidence="3" id="KW-0010">Activator</keyword>
<accession>A0ABV1KWC8</accession>
<dbReference type="SMART" id="SM00342">
    <property type="entry name" value="HTH_ARAC"/>
    <property type="match status" value="1"/>
</dbReference>
<keyword evidence="2" id="KW-0238">DNA-binding</keyword>
<dbReference type="InterPro" id="IPR018060">
    <property type="entry name" value="HTH_AraC"/>
</dbReference>
<evidence type="ECO:0000313" key="7">
    <source>
        <dbReference type="Proteomes" id="UP001493487"/>
    </source>
</evidence>
<evidence type="ECO:0000256" key="2">
    <source>
        <dbReference type="ARBA" id="ARBA00023125"/>
    </source>
</evidence>
<sequence>MKLNIKYRTSLPLNVFRWSPMPYRQPLHTHSSLEIGCCIQGEGTFYFGEKQYPVRQGDVFIVNPVEPHIAESNPHRPSVYLFVNFDPDLLRKENPHLLLPFSYRPALFHNRLPGEADIAVRIRSLMEKLFEEWTHRNNGYETMAKCLLFELCVELARHYSGATSMHDWKQMTGELNRLSPALEWIADHYAETVSLSEVASVLGVRPATAARLFHQSTGRSWRSHLTEHRLREAKRLLTETELAVADIGFQSGFQSLPTFYRLFQTHVGVSPLEYRSTFLHNNRIGTF</sequence>
<comment type="caution">
    <text evidence="6">The sequence shown here is derived from an EMBL/GenBank/DDBJ whole genome shotgun (WGS) entry which is preliminary data.</text>
</comment>
<proteinExistence type="predicted"/>
<name>A0ABV1KWC8_9BACL</name>
<dbReference type="PROSITE" id="PS00041">
    <property type="entry name" value="HTH_ARAC_FAMILY_1"/>
    <property type="match status" value="1"/>
</dbReference>